<dbReference type="Gene3D" id="2.60.40.150">
    <property type="entry name" value="C2 domain"/>
    <property type="match status" value="1"/>
</dbReference>
<keyword evidence="4" id="KW-1185">Reference proteome</keyword>
<sequence length="477" mass="52954">MLPADSTLSGTAGVLNNVVGGLELSVNFAHHSDRDRVLEVARGLGWNDVEEEVVGSVRDGWEKEDLVNLSVTVPKIWLPVHSLLLAGHKHIHKKTHCYLRYKLYDRDAVCSQLRKPTFSEDGQQATVVFEQTRRIELMKHQPLVWYLREEKLEIQIWRSYGKDTTGPRPQDTDRLLGCAYVDMTALAETTSRTLSVSGVYPLFKRNVPNLQGAAVRVHLSLSSAYHHPSVTAHCTSSAEDQSLSEEEAEQDSSVDENRRKEDRIENKKSSPRGEGPSAVPDSQPVCVDVENTFAVNIVVERAMHLSLKGSPLTERQVSTPSCCVSFPVAGSATPLTTPVIENLDSPTWNFQHQARLSKELLLDPQQTLVFKVWHKSGDLERVMGFAAVDLSPLLSGFQSVCGWYNIGDFTGQCQGQIKVSITPLENIAHLREERRTRSCTANAQSQVGTASIFVSTYVKITGIAINTTRKVSCFSVF</sequence>
<dbReference type="CDD" id="cd00030">
    <property type="entry name" value="C2"/>
    <property type="match status" value="1"/>
</dbReference>
<dbReference type="PANTHER" id="PTHR21254:SF1">
    <property type="entry name" value="C2 DOMAIN-CONTAINING PROTEIN 3"/>
    <property type="match status" value="1"/>
</dbReference>
<dbReference type="GO" id="GO:0034451">
    <property type="term" value="C:centriolar satellite"/>
    <property type="evidence" value="ECO:0007669"/>
    <property type="project" value="TreeGrafter"/>
</dbReference>
<dbReference type="SUPFAM" id="SSF49562">
    <property type="entry name" value="C2 domain (Calcium/lipid-binding domain, CaLB)"/>
    <property type="match status" value="1"/>
</dbReference>
<feature type="compositionally biased region" description="Basic and acidic residues" evidence="1">
    <location>
        <begin position="255"/>
        <end position="268"/>
    </location>
</feature>
<feature type="region of interest" description="Disordered" evidence="1">
    <location>
        <begin position="232"/>
        <end position="283"/>
    </location>
</feature>
<dbReference type="Proteomes" id="UP000228934">
    <property type="component" value="Unassembled WGS sequence"/>
</dbReference>
<dbReference type="GO" id="GO:0060271">
    <property type="term" value="P:cilium assembly"/>
    <property type="evidence" value="ECO:0007669"/>
    <property type="project" value="TreeGrafter"/>
</dbReference>
<dbReference type="PANTHER" id="PTHR21254">
    <property type="entry name" value="C2 DOMAIN-CONTAINING PROTEIN 3"/>
    <property type="match status" value="1"/>
</dbReference>
<accession>A0A2G9RYY3</accession>
<dbReference type="OrthoDB" id="79771at2759"/>
<reference evidence="4" key="1">
    <citation type="journal article" date="2017" name="Nat. Commun.">
        <title>The North American bullfrog draft genome provides insight into hormonal regulation of long noncoding RNA.</title>
        <authorList>
            <person name="Hammond S.A."/>
            <person name="Warren R.L."/>
            <person name="Vandervalk B.P."/>
            <person name="Kucuk E."/>
            <person name="Khan H."/>
            <person name="Gibb E.A."/>
            <person name="Pandoh P."/>
            <person name="Kirk H."/>
            <person name="Zhao Y."/>
            <person name="Jones M."/>
            <person name="Mungall A.J."/>
            <person name="Coope R."/>
            <person name="Pleasance S."/>
            <person name="Moore R.A."/>
            <person name="Holt R.A."/>
            <person name="Round J.M."/>
            <person name="Ohora S."/>
            <person name="Walle B.V."/>
            <person name="Veldhoen N."/>
            <person name="Helbing C.C."/>
            <person name="Birol I."/>
        </authorList>
    </citation>
    <scope>NUCLEOTIDE SEQUENCE [LARGE SCALE GENOMIC DNA]</scope>
</reference>
<dbReference type="SMART" id="SM00239">
    <property type="entry name" value="C2"/>
    <property type="match status" value="1"/>
</dbReference>
<dbReference type="PROSITE" id="PS50004">
    <property type="entry name" value="C2"/>
    <property type="match status" value="1"/>
</dbReference>
<evidence type="ECO:0000259" key="2">
    <source>
        <dbReference type="PROSITE" id="PS50004"/>
    </source>
</evidence>
<feature type="compositionally biased region" description="Acidic residues" evidence="1">
    <location>
        <begin position="242"/>
        <end position="254"/>
    </location>
</feature>
<feature type="domain" description="C2" evidence="2">
    <location>
        <begin position="271"/>
        <end position="404"/>
    </location>
</feature>
<gene>
    <name evidence="3" type="ORF">AB205_0081020</name>
</gene>
<dbReference type="InterPro" id="IPR000008">
    <property type="entry name" value="C2_dom"/>
</dbReference>
<evidence type="ECO:0000256" key="1">
    <source>
        <dbReference type="SAM" id="MobiDB-lite"/>
    </source>
</evidence>
<name>A0A2G9RYY3_AQUCT</name>
<evidence type="ECO:0000313" key="4">
    <source>
        <dbReference type="Proteomes" id="UP000228934"/>
    </source>
</evidence>
<feature type="compositionally biased region" description="Polar residues" evidence="1">
    <location>
        <begin position="232"/>
        <end position="241"/>
    </location>
</feature>
<organism evidence="3 4">
    <name type="scientific">Aquarana catesbeiana</name>
    <name type="common">American bullfrog</name>
    <name type="synonym">Rana catesbeiana</name>
    <dbReference type="NCBI Taxonomy" id="8400"/>
    <lineage>
        <taxon>Eukaryota</taxon>
        <taxon>Metazoa</taxon>
        <taxon>Chordata</taxon>
        <taxon>Craniata</taxon>
        <taxon>Vertebrata</taxon>
        <taxon>Euteleostomi</taxon>
        <taxon>Amphibia</taxon>
        <taxon>Batrachia</taxon>
        <taxon>Anura</taxon>
        <taxon>Neobatrachia</taxon>
        <taxon>Ranoidea</taxon>
        <taxon>Ranidae</taxon>
        <taxon>Aquarana</taxon>
    </lineage>
</organism>
<dbReference type="GO" id="GO:0061511">
    <property type="term" value="P:centriole elongation"/>
    <property type="evidence" value="ECO:0007669"/>
    <property type="project" value="TreeGrafter"/>
</dbReference>
<protein>
    <recommendedName>
        <fullName evidence="2">C2 domain-containing protein</fullName>
    </recommendedName>
</protein>
<dbReference type="EMBL" id="KV927245">
    <property type="protein sequence ID" value="PIO33024.1"/>
    <property type="molecule type" value="Genomic_DNA"/>
</dbReference>
<dbReference type="InterPro" id="IPR035892">
    <property type="entry name" value="C2_domain_sf"/>
</dbReference>
<dbReference type="GO" id="GO:0071539">
    <property type="term" value="P:protein localization to centrosome"/>
    <property type="evidence" value="ECO:0007669"/>
    <property type="project" value="TreeGrafter"/>
</dbReference>
<proteinExistence type="predicted"/>
<evidence type="ECO:0000313" key="3">
    <source>
        <dbReference type="EMBL" id="PIO33024.1"/>
    </source>
</evidence>
<dbReference type="AlphaFoldDB" id="A0A2G9RYY3"/>
<dbReference type="Pfam" id="PF00168">
    <property type="entry name" value="C2"/>
    <property type="match status" value="1"/>
</dbReference>
<dbReference type="GO" id="GO:0005814">
    <property type="term" value="C:centriole"/>
    <property type="evidence" value="ECO:0007669"/>
    <property type="project" value="TreeGrafter"/>
</dbReference>